<dbReference type="AlphaFoldDB" id="A0A847SDJ4"/>
<organism evidence="1 2">
    <name type="scientific">Leeia aquatica</name>
    <dbReference type="NCBI Taxonomy" id="2725557"/>
    <lineage>
        <taxon>Bacteria</taxon>
        <taxon>Pseudomonadati</taxon>
        <taxon>Pseudomonadota</taxon>
        <taxon>Betaproteobacteria</taxon>
        <taxon>Neisseriales</taxon>
        <taxon>Leeiaceae</taxon>
        <taxon>Leeia</taxon>
    </lineage>
</organism>
<evidence type="ECO:0000313" key="2">
    <source>
        <dbReference type="Proteomes" id="UP000587991"/>
    </source>
</evidence>
<sequence length="388" mass="42882">MPRYRPPRPHAQPEWVESLSALVLAAAEARSELERRGWVPALEAAVVDALQQQDEASLNGLLEHLLQQSPTAYDILIGMLEWVAAAMPAAGGGQVALLMLPVLSWSRFALPSGEVAPDTLQALEQALRQHVLAVTGAVRWLPQWLSPDQLPAHFGETRAWLSQWQGSTSPDLSLPARMQQESQSFLSDIRCLLAVVHLPEGQPLYRWQPGSKEPATRDAALSAWQREASHIVRPLFSGCGYEVLAPDVLYSAWKQADWAARPFSLRAAIQFMSMTLDLPAAELTATVIGCHEQELVEYRIGLLRPDDEQVCYGMAWSLMGEAPEDSSALDDIRAILREQGVHDVRVLDGAFPLEQCEDCGTALYANREGELQHPEMPEGSELQTSHLH</sequence>
<evidence type="ECO:0000313" key="1">
    <source>
        <dbReference type="EMBL" id="NLR75379.1"/>
    </source>
</evidence>
<reference evidence="1 2" key="1">
    <citation type="submission" date="2020-04" db="EMBL/GenBank/DDBJ databases">
        <title>Draft genome of Leeia sp. IMCC25680.</title>
        <authorList>
            <person name="Song J."/>
            <person name="Cho J.-C."/>
        </authorList>
    </citation>
    <scope>NUCLEOTIDE SEQUENCE [LARGE SCALE GENOMIC DNA]</scope>
    <source>
        <strain evidence="1 2">IMCC25680</strain>
    </source>
</reference>
<dbReference type="InterPro" id="IPR021292">
    <property type="entry name" value="DUF2863"/>
</dbReference>
<protein>
    <submittedName>
        <fullName evidence="1">DUF2863 family protein</fullName>
    </submittedName>
</protein>
<gene>
    <name evidence="1" type="ORF">HF682_09430</name>
</gene>
<keyword evidence="2" id="KW-1185">Reference proteome</keyword>
<accession>A0A847SDJ4</accession>
<dbReference type="RefSeq" id="WP_168877051.1">
    <property type="nucleotide sequence ID" value="NZ_JABAIM010000002.1"/>
</dbReference>
<dbReference type="Pfam" id="PF11062">
    <property type="entry name" value="DUF2863"/>
    <property type="match status" value="1"/>
</dbReference>
<dbReference type="EMBL" id="JABAIM010000002">
    <property type="protein sequence ID" value="NLR75379.1"/>
    <property type="molecule type" value="Genomic_DNA"/>
</dbReference>
<comment type="caution">
    <text evidence="1">The sequence shown here is derived from an EMBL/GenBank/DDBJ whole genome shotgun (WGS) entry which is preliminary data.</text>
</comment>
<proteinExistence type="predicted"/>
<name>A0A847SDJ4_9NEIS</name>
<dbReference type="Proteomes" id="UP000587991">
    <property type="component" value="Unassembled WGS sequence"/>
</dbReference>